<dbReference type="Proteomes" id="UP001596023">
    <property type="component" value="Unassembled WGS sequence"/>
</dbReference>
<dbReference type="Gene3D" id="3.90.550.10">
    <property type="entry name" value="Spore Coat Polysaccharide Biosynthesis Protein SpsA, Chain A"/>
    <property type="match status" value="1"/>
</dbReference>
<dbReference type="InterPro" id="IPR029044">
    <property type="entry name" value="Nucleotide-diphossugar_trans"/>
</dbReference>
<gene>
    <name evidence="2" type="ORF">ACFO6W_05900</name>
</gene>
<comment type="caution">
    <text evidence="2">The sequence shown here is derived from an EMBL/GenBank/DDBJ whole genome shotgun (WGS) entry which is preliminary data.</text>
</comment>
<reference evidence="3" key="1">
    <citation type="journal article" date="2019" name="Int. J. Syst. Evol. Microbiol.">
        <title>The Global Catalogue of Microorganisms (GCM) 10K type strain sequencing project: providing services to taxonomists for standard genome sequencing and annotation.</title>
        <authorList>
            <consortium name="The Broad Institute Genomics Platform"/>
            <consortium name="The Broad Institute Genome Sequencing Center for Infectious Disease"/>
            <person name="Wu L."/>
            <person name="Ma J."/>
        </authorList>
    </citation>
    <scope>NUCLEOTIDE SEQUENCE [LARGE SCALE GENOMIC DNA]</scope>
    <source>
        <strain evidence="3">CCUG 66188</strain>
    </source>
</reference>
<dbReference type="InterPro" id="IPR001173">
    <property type="entry name" value="Glyco_trans_2-like"/>
</dbReference>
<accession>A0ABV9KTL9</accession>
<dbReference type="EMBL" id="JBHSGN010000050">
    <property type="protein sequence ID" value="MFC4673217.1"/>
    <property type="molecule type" value="Genomic_DNA"/>
</dbReference>
<dbReference type="RefSeq" id="WP_379994455.1">
    <property type="nucleotide sequence ID" value="NZ_JBHSGN010000050.1"/>
</dbReference>
<dbReference type="Pfam" id="PF00535">
    <property type="entry name" value="Glycos_transf_2"/>
    <property type="match status" value="1"/>
</dbReference>
<proteinExistence type="predicted"/>
<keyword evidence="3" id="KW-1185">Reference proteome</keyword>
<dbReference type="PANTHER" id="PTHR22916">
    <property type="entry name" value="GLYCOSYLTRANSFERASE"/>
    <property type="match status" value="1"/>
</dbReference>
<evidence type="ECO:0000313" key="3">
    <source>
        <dbReference type="Proteomes" id="UP001596023"/>
    </source>
</evidence>
<name>A0ABV9KTL9_9BACT</name>
<evidence type="ECO:0000313" key="2">
    <source>
        <dbReference type="EMBL" id="MFC4673217.1"/>
    </source>
</evidence>
<feature type="domain" description="Glycosyltransferase 2-like" evidence="1">
    <location>
        <begin position="7"/>
        <end position="166"/>
    </location>
</feature>
<protein>
    <submittedName>
        <fullName evidence="2">Glycosyltransferase family 2 protein</fullName>
    </submittedName>
</protein>
<evidence type="ECO:0000259" key="1">
    <source>
        <dbReference type="Pfam" id="PF00535"/>
    </source>
</evidence>
<dbReference type="SUPFAM" id="SSF53448">
    <property type="entry name" value="Nucleotide-diphospho-sugar transferases"/>
    <property type="match status" value="1"/>
</dbReference>
<organism evidence="2 3">
    <name type="scientific">Dysgonomonas termitidis</name>
    <dbReference type="NCBI Taxonomy" id="1516126"/>
    <lineage>
        <taxon>Bacteria</taxon>
        <taxon>Pseudomonadati</taxon>
        <taxon>Bacteroidota</taxon>
        <taxon>Bacteroidia</taxon>
        <taxon>Bacteroidales</taxon>
        <taxon>Dysgonomonadaceae</taxon>
        <taxon>Dysgonomonas</taxon>
    </lineage>
</organism>
<dbReference type="PANTHER" id="PTHR22916:SF3">
    <property type="entry name" value="UDP-GLCNAC:BETAGAL BETA-1,3-N-ACETYLGLUCOSAMINYLTRANSFERASE-LIKE PROTEIN 1"/>
    <property type="match status" value="1"/>
</dbReference>
<sequence length="286" mass="33982">MNPPLFSILIANYNNGRFLAEALESVYRQSYSNWEVIIVDDHSDDNSFTIYNQLKNDERIKIYYNSENQGAGFTKRKCVEMAAGEICGFLDPDDALTPDAIMDMVSLHSKMPDYSIIHSKLFYCDENLNIKSEYTHGRNVIPFQPMFFNLEGEISHFCTFKKEIYDNTDGIDPYQRRAVDQDLYLKLYDAGRTFYWDKSLYLYRIHENGISTTNNIDKAYYWRWVVNINTAKRRNINIENLFLDSFVSKMDYDSLFKEYWRLKKYKKLNELLHKINSIFKSRKEVE</sequence>